<accession>M2MDM1</accession>
<dbReference type="HOGENOM" id="CLU_041188_0_0_1"/>
<feature type="compositionally biased region" description="Low complexity" evidence="1">
    <location>
        <begin position="312"/>
        <end position="340"/>
    </location>
</feature>
<feature type="compositionally biased region" description="Basic and acidic residues" evidence="1">
    <location>
        <begin position="62"/>
        <end position="80"/>
    </location>
</feature>
<gene>
    <name evidence="2" type="ORF">BAUCODRAFT_554759</name>
</gene>
<feature type="compositionally biased region" description="Basic and acidic residues" evidence="1">
    <location>
        <begin position="105"/>
        <end position="117"/>
    </location>
</feature>
<reference evidence="2 3" key="1">
    <citation type="journal article" date="2012" name="PLoS Pathog.">
        <title>Diverse lifestyles and strategies of plant pathogenesis encoded in the genomes of eighteen Dothideomycetes fungi.</title>
        <authorList>
            <person name="Ohm R.A."/>
            <person name="Feau N."/>
            <person name="Henrissat B."/>
            <person name="Schoch C.L."/>
            <person name="Horwitz B.A."/>
            <person name="Barry K.W."/>
            <person name="Condon B.J."/>
            <person name="Copeland A.C."/>
            <person name="Dhillon B."/>
            <person name="Glaser F."/>
            <person name="Hesse C.N."/>
            <person name="Kosti I."/>
            <person name="LaButti K."/>
            <person name="Lindquist E.A."/>
            <person name="Lucas S."/>
            <person name="Salamov A.A."/>
            <person name="Bradshaw R.E."/>
            <person name="Ciuffetti L."/>
            <person name="Hamelin R.C."/>
            <person name="Kema G.H.J."/>
            <person name="Lawrence C."/>
            <person name="Scott J.A."/>
            <person name="Spatafora J.W."/>
            <person name="Turgeon B.G."/>
            <person name="de Wit P.J.G.M."/>
            <person name="Zhong S."/>
            <person name="Goodwin S.B."/>
            <person name="Grigoriev I.V."/>
        </authorList>
    </citation>
    <scope>NUCLEOTIDE SEQUENCE [LARGE SCALE GENOMIC DNA]</scope>
    <source>
        <strain evidence="2 3">UAMH 10762</strain>
    </source>
</reference>
<dbReference type="Proteomes" id="UP000011761">
    <property type="component" value="Unassembled WGS sequence"/>
</dbReference>
<feature type="compositionally biased region" description="Polar residues" evidence="1">
    <location>
        <begin position="35"/>
        <end position="50"/>
    </location>
</feature>
<proteinExistence type="predicted"/>
<feature type="compositionally biased region" description="Low complexity" evidence="1">
    <location>
        <begin position="119"/>
        <end position="131"/>
    </location>
</feature>
<keyword evidence="3" id="KW-1185">Reference proteome</keyword>
<feature type="region of interest" description="Disordered" evidence="1">
    <location>
        <begin position="1"/>
        <end position="550"/>
    </location>
</feature>
<dbReference type="eggNOG" id="ENOG502SU0I">
    <property type="taxonomic scope" value="Eukaryota"/>
</dbReference>
<name>M2MDM1_BAUPA</name>
<evidence type="ECO:0000256" key="1">
    <source>
        <dbReference type="SAM" id="MobiDB-lite"/>
    </source>
</evidence>
<evidence type="ECO:0000313" key="2">
    <source>
        <dbReference type="EMBL" id="EMC94646.1"/>
    </source>
</evidence>
<evidence type="ECO:0000313" key="3">
    <source>
        <dbReference type="Proteomes" id="UP000011761"/>
    </source>
</evidence>
<feature type="compositionally biased region" description="Low complexity" evidence="1">
    <location>
        <begin position="391"/>
        <end position="404"/>
    </location>
</feature>
<protein>
    <submittedName>
        <fullName evidence="2">Uncharacterized protein</fullName>
    </submittedName>
</protein>
<dbReference type="EMBL" id="KB445558">
    <property type="protein sequence ID" value="EMC94646.1"/>
    <property type="molecule type" value="Genomic_DNA"/>
</dbReference>
<dbReference type="RefSeq" id="XP_007678417.1">
    <property type="nucleotide sequence ID" value="XM_007680227.1"/>
</dbReference>
<dbReference type="OMA" id="NPHHPGV"/>
<dbReference type="AlphaFoldDB" id="M2MDM1"/>
<sequence length="550" mass="57475">MSAEDRSSSAVRSLRSIFETKSAEGSPDTRGRSITVFSDQQSSRPTSSIRASFVPVEAPAKMADEEGGEKKGLPEAKRESSAGLRRGSFSESNDGGSLLALKKTVSKEAERREKDSNVAEAIPEIAAESAAVTPLMPPQSKDKADETIEDSPLAQKVDRQPANPDKPTTAAEEEPVEMKPGIPTDEDAVSGGQALPPVAENLKPDAMDEDIVETQPSAEGTSHEETPAAKTTGNVTRTPKKEQKAVTKGGSIGKPKSVSTKAPSKAAPNSPRSPISHPKTPISAKAHTTTDRTVSSSEQPAKKSSRSSLTNPTAASVARAAASSDRSVSTSSKPSPQSKSSRPREGTKPVELPSRLTAPTASSRARHEAATVPLTTNGNRHASASSRNPMSAATRSSRPTPRSSLGAPGPRPESRTSGAANKKPHADGSFLERMMRPTAASSNRTHEKVEVKSPPRLNRSASIAKPRMNGHVKKPSAAASKLKGLGKSETATVPEKGVVEGQGAAPITNGVSHKAEQSLHADQQTPVAHTNGVDGEMETTSAFAGEDTIR</sequence>
<organism evidence="2 3">
    <name type="scientific">Baudoinia panamericana (strain UAMH 10762)</name>
    <name type="common">Angels' share fungus</name>
    <name type="synonym">Baudoinia compniacensis (strain UAMH 10762)</name>
    <dbReference type="NCBI Taxonomy" id="717646"/>
    <lineage>
        <taxon>Eukaryota</taxon>
        <taxon>Fungi</taxon>
        <taxon>Dikarya</taxon>
        <taxon>Ascomycota</taxon>
        <taxon>Pezizomycotina</taxon>
        <taxon>Dothideomycetes</taxon>
        <taxon>Dothideomycetidae</taxon>
        <taxon>Mycosphaerellales</taxon>
        <taxon>Teratosphaeriaceae</taxon>
        <taxon>Baudoinia</taxon>
    </lineage>
</organism>
<dbReference type="GeneID" id="19115451"/>
<dbReference type="KEGG" id="bcom:BAUCODRAFT_554759"/>
<feature type="compositionally biased region" description="Polar residues" evidence="1">
    <location>
        <begin position="373"/>
        <end position="389"/>
    </location>
</feature>
<feature type="compositionally biased region" description="Basic and acidic residues" evidence="1">
    <location>
        <begin position="444"/>
        <end position="453"/>
    </location>
</feature>
<dbReference type="OrthoDB" id="3600083at2759"/>